<feature type="domain" description="UspA" evidence="2">
    <location>
        <begin position="7"/>
        <end position="148"/>
    </location>
</feature>
<evidence type="ECO:0000259" key="2">
    <source>
        <dbReference type="Pfam" id="PF00582"/>
    </source>
</evidence>
<dbReference type="PRINTS" id="PR01438">
    <property type="entry name" value="UNVRSLSTRESS"/>
</dbReference>
<dbReference type="SUPFAM" id="SSF52402">
    <property type="entry name" value="Adenine nucleotide alpha hydrolases-like"/>
    <property type="match status" value="2"/>
</dbReference>
<gene>
    <name evidence="3" type="ORF">MCOO_47100</name>
</gene>
<name>A0A7I7L2T8_9MYCO</name>
<reference evidence="3 4" key="1">
    <citation type="journal article" date="2019" name="Emerg. Microbes Infect.">
        <title>Comprehensive subspecies identification of 175 nontuberculous mycobacteria species based on 7547 genomic profiles.</title>
        <authorList>
            <person name="Matsumoto Y."/>
            <person name="Kinjo T."/>
            <person name="Motooka D."/>
            <person name="Nabeya D."/>
            <person name="Jung N."/>
            <person name="Uechi K."/>
            <person name="Horii T."/>
            <person name="Iida T."/>
            <person name="Fujita J."/>
            <person name="Nakamura S."/>
        </authorList>
    </citation>
    <scope>NUCLEOTIDE SEQUENCE [LARGE SCALE GENOMIC DNA]</scope>
    <source>
        <strain evidence="3 4">JCM 12404</strain>
    </source>
</reference>
<proteinExistence type="inferred from homology"/>
<dbReference type="RefSeq" id="WP_163780665.1">
    <property type="nucleotide sequence ID" value="NZ_AP022569.1"/>
</dbReference>
<organism evidence="3 4">
    <name type="scientific">Mycobacterium cookii</name>
    <dbReference type="NCBI Taxonomy" id="1775"/>
    <lineage>
        <taxon>Bacteria</taxon>
        <taxon>Bacillati</taxon>
        <taxon>Actinomycetota</taxon>
        <taxon>Actinomycetes</taxon>
        <taxon>Mycobacteriales</taxon>
        <taxon>Mycobacteriaceae</taxon>
        <taxon>Mycobacterium</taxon>
    </lineage>
</organism>
<dbReference type="PANTHER" id="PTHR46268:SF6">
    <property type="entry name" value="UNIVERSAL STRESS PROTEIN UP12"/>
    <property type="match status" value="1"/>
</dbReference>
<evidence type="ECO:0000313" key="4">
    <source>
        <dbReference type="Proteomes" id="UP000465866"/>
    </source>
</evidence>
<accession>A0A7I7L2T8</accession>
<dbReference type="InterPro" id="IPR014729">
    <property type="entry name" value="Rossmann-like_a/b/a_fold"/>
</dbReference>
<dbReference type="AlphaFoldDB" id="A0A7I7L2T8"/>
<dbReference type="Proteomes" id="UP000465866">
    <property type="component" value="Chromosome"/>
</dbReference>
<sequence>MTPKPCRAILVGVDGSAATLSAVRWAAHAAALRNVPLTLVHVVNARILGWSQVRVPTGIRQTQEKRAREFIKSAIKVAEESTGERGPLQIDSKVIYSATVPTLVGLSKEVEMVVVGYRGHGGVLVRNFLGSVSSGLVYQAHCPVAVIHDGKPLVANVARAPVLLCIDGSPASEAATAIAFDEASRRGVGLVALYAWTGPRGSGFNGFRHVNWDARLSEEEETLAERLAGWHERYPDVGIVRKIETGDEENPLIEASKRSQLIVVGSHGRGELAGMLLGSVGSAVVNRARIPVIVAREP</sequence>
<dbReference type="Pfam" id="PF00582">
    <property type="entry name" value="Usp"/>
    <property type="match status" value="2"/>
</dbReference>
<evidence type="ECO:0000256" key="1">
    <source>
        <dbReference type="ARBA" id="ARBA00008791"/>
    </source>
</evidence>
<keyword evidence="4" id="KW-1185">Reference proteome</keyword>
<feature type="domain" description="UspA" evidence="2">
    <location>
        <begin position="161"/>
        <end position="296"/>
    </location>
</feature>
<evidence type="ECO:0000313" key="3">
    <source>
        <dbReference type="EMBL" id="BBX48695.1"/>
    </source>
</evidence>
<dbReference type="KEGG" id="mcoo:MCOO_47100"/>
<dbReference type="PANTHER" id="PTHR46268">
    <property type="entry name" value="STRESS RESPONSE PROTEIN NHAX"/>
    <property type="match status" value="1"/>
</dbReference>
<protein>
    <submittedName>
        <fullName evidence="3">Universal stress protein</fullName>
    </submittedName>
</protein>
<dbReference type="InterPro" id="IPR006015">
    <property type="entry name" value="Universal_stress_UspA"/>
</dbReference>
<comment type="similarity">
    <text evidence="1">Belongs to the universal stress protein A family.</text>
</comment>
<dbReference type="Gene3D" id="3.40.50.620">
    <property type="entry name" value="HUPs"/>
    <property type="match status" value="2"/>
</dbReference>
<dbReference type="InterPro" id="IPR006016">
    <property type="entry name" value="UspA"/>
</dbReference>
<dbReference type="EMBL" id="AP022569">
    <property type="protein sequence ID" value="BBX48695.1"/>
    <property type="molecule type" value="Genomic_DNA"/>
</dbReference>